<keyword evidence="9" id="KW-0106">Calcium</keyword>
<evidence type="ECO:0000256" key="16">
    <source>
        <dbReference type="ARBA" id="ARBA00068801"/>
    </source>
</evidence>
<evidence type="ECO:0000256" key="15">
    <source>
        <dbReference type="ARBA" id="ARBA00060070"/>
    </source>
</evidence>
<feature type="compositionally biased region" description="Acidic residues" evidence="19">
    <location>
        <begin position="440"/>
        <end position="457"/>
    </location>
</feature>
<evidence type="ECO:0000256" key="12">
    <source>
        <dbReference type="ARBA" id="ARBA00023121"/>
    </source>
</evidence>
<dbReference type="InterPro" id="IPR037723">
    <property type="entry name" value="C2D_Ferlin"/>
</dbReference>
<reference evidence="22 23" key="1">
    <citation type="journal article" date="2009" name="Science">
        <title>Genome sequence, comparative analysis, and population genetics of the domestic horse.</title>
        <authorList>
            <consortium name="Broad Institute Genome Sequencing Platform"/>
            <consortium name="Broad Institute Whole Genome Assembly Team"/>
            <person name="Wade C.M."/>
            <person name="Giulotto E."/>
            <person name="Sigurdsson S."/>
            <person name="Zoli M."/>
            <person name="Gnerre S."/>
            <person name="Imsland F."/>
            <person name="Lear T.L."/>
            <person name="Adelson D.L."/>
            <person name="Bailey E."/>
            <person name="Bellone R.R."/>
            <person name="Bloecker H."/>
            <person name="Distl O."/>
            <person name="Edgar R.C."/>
            <person name="Garber M."/>
            <person name="Leeb T."/>
            <person name="Mauceli E."/>
            <person name="MacLeod J.N."/>
            <person name="Penedo M.C.T."/>
            <person name="Raison J.M."/>
            <person name="Sharpe T."/>
            <person name="Vogel J."/>
            <person name="Andersson L."/>
            <person name="Antczak D.F."/>
            <person name="Biagi T."/>
            <person name="Binns M.M."/>
            <person name="Chowdhary B.P."/>
            <person name="Coleman S.J."/>
            <person name="Della Valle G."/>
            <person name="Fryc S."/>
            <person name="Guerin G."/>
            <person name="Hasegawa T."/>
            <person name="Hill E.W."/>
            <person name="Jurka J."/>
            <person name="Kiialainen A."/>
            <person name="Lindgren G."/>
            <person name="Liu J."/>
            <person name="Magnani E."/>
            <person name="Mickelson J.R."/>
            <person name="Murray J."/>
            <person name="Nergadze S.G."/>
            <person name="Onofrio R."/>
            <person name="Pedroni S."/>
            <person name="Piras M.F."/>
            <person name="Raudsepp T."/>
            <person name="Rocchi M."/>
            <person name="Roeed K.H."/>
            <person name="Ryder O.A."/>
            <person name="Searle S."/>
            <person name="Skow L."/>
            <person name="Swinburne J.E."/>
            <person name="Syvaenen A.C."/>
            <person name="Tozaki T."/>
            <person name="Valberg S.J."/>
            <person name="Vaudin M."/>
            <person name="White J.R."/>
            <person name="Zody M.C."/>
            <person name="Lander E.S."/>
            <person name="Lindblad-Toh K."/>
        </authorList>
    </citation>
    <scope>NUCLEOTIDE SEQUENCE [LARGE SCALE GENOMIC DNA]</scope>
    <source>
        <strain evidence="22 23">Thoroughbred</strain>
    </source>
</reference>
<dbReference type="Pfam" id="PF16165">
    <property type="entry name" value="Ferlin_C"/>
    <property type="match status" value="1"/>
</dbReference>
<dbReference type="SMART" id="SM00694">
    <property type="entry name" value="DysFC"/>
    <property type="match status" value="2"/>
</dbReference>
<dbReference type="CDD" id="cd04018">
    <property type="entry name" value="C2C_Ferlin"/>
    <property type="match status" value="1"/>
</dbReference>
<evidence type="ECO:0000256" key="1">
    <source>
        <dbReference type="ARBA" id="ARBA00004274"/>
    </source>
</evidence>
<name>A0A9L0R8C2_HORSE</name>
<dbReference type="SMART" id="SM00239">
    <property type="entry name" value="C2"/>
    <property type="match status" value="7"/>
</dbReference>
<feature type="compositionally biased region" description="Low complexity" evidence="19">
    <location>
        <begin position="44"/>
        <end position="55"/>
    </location>
</feature>
<protein>
    <recommendedName>
        <fullName evidence="16">Dysferlin</fullName>
    </recommendedName>
    <alternativeName>
        <fullName evidence="17">Dystrophy-associated fer-1-like protein</fullName>
    </alternativeName>
    <alternativeName>
        <fullName evidence="18">Fer-1-like protein 1</fullName>
    </alternativeName>
</protein>
<dbReference type="InterPro" id="IPR006614">
    <property type="entry name" value="Peroxin/Ferlin"/>
</dbReference>
<evidence type="ECO:0000256" key="17">
    <source>
        <dbReference type="ARBA" id="ARBA00078385"/>
    </source>
</evidence>
<keyword evidence="10" id="KW-0735">Signal-anchor</keyword>
<proteinExistence type="inferred from homology"/>
<dbReference type="GO" id="GO:0031902">
    <property type="term" value="C:late endosome membrane"/>
    <property type="evidence" value="ECO:0007669"/>
    <property type="project" value="Ensembl"/>
</dbReference>
<dbReference type="Pfam" id="PF08165">
    <property type="entry name" value="FerA"/>
    <property type="match status" value="1"/>
</dbReference>
<keyword evidence="4" id="KW-1003">Cell membrane</keyword>
<dbReference type="FunFam" id="2.60.40.150:FF:000026">
    <property type="entry name" value="dysferlin isoform X2"/>
    <property type="match status" value="1"/>
</dbReference>
<feature type="region of interest" description="Disordered" evidence="19">
    <location>
        <begin position="96"/>
        <end position="130"/>
    </location>
</feature>
<dbReference type="GO" id="GO:0030315">
    <property type="term" value="C:T-tubule"/>
    <property type="evidence" value="ECO:0000318"/>
    <property type="project" value="GO_Central"/>
</dbReference>
<keyword evidence="12" id="KW-0446">Lipid-binding</keyword>
<feature type="domain" description="C2" evidence="21">
    <location>
        <begin position="229"/>
        <end position="355"/>
    </location>
</feature>
<evidence type="ECO:0000313" key="22">
    <source>
        <dbReference type="Ensembl" id="ENSECAP00000058720.1"/>
    </source>
</evidence>
<feature type="compositionally biased region" description="Basic and acidic residues" evidence="19">
    <location>
        <begin position="108"/>
        <end position="117"/>
    </location>
</feature>
<feature type="region of interest" description="Disordered" evidence="19">
    <location>
        <begin position="429"/>
        <end position="504"/>
    </location>
</feature>
<evidence type="ECO:0000256" key="8">
    <source>
        <dbReference type="ARBA" id="ARBA00022737"/>
    </source>
</evidence>
<dbReference type="GeneTree" id="ENSGT00940000156187"/>
<dbReference type="Proteomes" id="UP000002281">
    <property type="component" value="Chromosome 15"/>
</dbReference>
<gene>
    <name evidence="22" type="primary">DYSF</name>
</gene>
<dbReference type="GO" id="GO:0001778">
    <property type="term" value="P:plasma membrane repair"/>
    <property type="evidence" value="ECO:0000318"/>
    <property type="project" value="GO_Central"/>
</dbReference>
<comment type="subcellular location">
    <subcellularLocation>
        <location evidence="1">Cell membrane</location>
        <location evidence="1">Sarcolemma</location>
        <topology evidence="1">Single-pass type II membrane protein</topology>
    </subcellularLocation>
    <subcellularLocation>
        <location evidence="2">Cytoplasmic vesicle membrane</location>
        <topology evidence="2">Single-pass type II membrane protein</topology>
    </subcellularLocation>
</comment>
<dbReference type="Pfam" id="PF00168">
    <property type="entry name" value="C2"/>
    <property type="match status" value="7"/>
</dbReference>
<evidence type="ECO:0000256" key="9">
    <source>
        <dbReference type="ARBA" id="ARBA00022837"/>
    </source>
</evidence>
<evidence type="ECO:0000256" key="10">
    <source>
        <dbReference type="ARBA" id="ARBA00022968"/>
    </source>
</evidence>
<evidence type="ECO:0000256" key="7">
    <source>
        <dbReference type="ARBA" id="ARBA00022723"/>
    </source>
</evidence>
<dbReference type="Pfam" id="PF08151">
    <property type="entry name" value="FerI"/>
    <property type="match status" value="1"/>
</dbReference>
<evidence type="ECO:0000256" key="20">
    <source>
        <dbReference type="SAM" id="Phobius"/>
    </source>
</evidence>
<evidence type="ECO:0000256" key="19">
    <source>
        <dbReference type="SAM" id="MobiDB-lite"/>
    </source>
</evidence>
<feature type="region of interest" description="Disordered" evidence="19">
    <location>
        <begin position="1"/>
        <end position="76"/>
    </location>
</feature>
<dbReference type="Pfam" id="PF22901">
    <property type="entry name" value="dsrm_Ferlin"/>
    <property type="match status" value="1"/>
</dbReference>
<dbReference type="FunFam" id="2.60.40.150:FF:000061">
    <property type="entry name" value="dysferlin isoform X8"/>
    <property type="match status" value="1"/>
</dbReference>
<dbReference type="InterPro" id="IPR035892">
    <property type="entry name" value="C2_domain_sf"/>
</dbReference>
<dbReference type="FunFam" id="2.60.40.150:FF:000009">
    <property type="entry name" value="dysferlin isoform X2"/>
    <property type="match status" value="1"/>
</dbReference>
<keyword evidence="6 20" id="KW-0812">Transmembrane</keyword>
<dbReference type="GO" id="GO:0030139">
    <property type="term" value="C:endocytic vesicle"/>
    <property type="evidence" value="ECO:0007669"/>
    <property type="project" value="Ensembl"/>
</dbReference>
<dbReference type="GO" id="GO:0005544">
    <property type="term" value="F:calcium-dependent phospholipid binding"/>
    <property type="evidence" value="ECO:0007669"/>
    <property type="project" value="Ensembl"/>
</dbReference>
<dbReference type="FunFam" id="2.60.40.150:FF:000037">
    <property type="entry name" value="dysferlin isoform X2"/>
    <property type="match status" value="1"/>
</dbReference>
<dbReference type="InterPro" id="IPR037720">
    <property type="entry name" value="C2B_Ferlin"/>
</dbReference>
<dbReference type="GO" id="GO:0033292">
    <property type="term" value="P:T-tubule organization"/>
    <property type="evidence" value="ECO:0000318"/>
    <property type="project" value="GO_Central"/>
</dbReference>
<dbReference type="InterPro" id="IPR037725">
    <property type="entry name" value="C2F_Ferlin"/>
</dbReference>
<dbReference type="FunFam" id="2.60.40.150:FF:000033">
    <property type="entry name" value="dysferlin isoform X2"/>
    <property type="match status" value="1"/>
</dbReference>
<evidence type="ECO:0000256" key="14">
    <source>
        <dbReference type="ARBA" id="ARBA00023329"/>
    </source>
</evidence>
<dbReference type="PANTHER" id="PTHR12546">
    <property type="entry name" value="FER-1-LIKE"/>
    <property type="match status" value="1"/>
</dbReference>
<dbReference type="GO" id="GO:0050765">
    <property type="term" value="P:negative regulation of phagocytosis"/>
    <property type="evidence" value="ECO:0007669"/>
    <property type="project" value="Ensembl"/>
</dbReference>
<evidence type="ECO:0000256" key="2">
    <source>
        <dbReference type="ARBA" id="ARBA00004483"/>
    </source>
</evidence>
<dbReference type="GO" id="GO:0034451">
    <property type="term" value="C:centriolar satellite"/>
    <property type="evidence" value="ECO:0007669"/>
    <property type="project" value="Ensembl"/>
</dbReference>
<sequence length="2388" mass="268473">MSDPRLLSRRLRGGFARARASESQGVGAPSAGNRAGGEAGGAEAGVSGSRARSAAPHTPPSALAPTPFRGHVRVPAAGSPRPPAFVHFSFAPIRQAPSAGRPGLGAEGGERPTRGEPRTLGTPQAGPEVPCRRSAAELCAPRQWLFHSWPGSGNPRRGHQPPHRQPSDSCRPRPPRIREGAEGEGPPSGCPVSSGRPLPGVGTSPRRSEGGTPLWRGGRGAGRLLGGYLGPALALPLLPRPARALLRAQGGRTMLCCLLVKASNLPTVKKDRRSDPVASLTFRGVKKRTKVIKNSVNPVWNEGFEWDLKGVPLDQSSELHVVVKDHETMGRNRFLGEAKVPLREVLATPSLSASFNAPLLDTKKQPTGASLVLQVSYTPLPGAVPLFPPSVPLEPSPTLPDVDMLAGGGQSRAETWSLLSDSTVDTRYSGKKWQAPTDTGGEEDTEDQGLTGDEAEPFLDQNGAPGPGAPTTLKKPPSHPPPYHPGGKRKRSTPAPRKLLSDKPQDFQIRVQVIEGRQLPGVNIKPVVKVTAARQTKRTRIHRGNSPLFNETLFFNVFDSPSELFDEAVFITVVDSCSLRTDALIGEFRMDVGTIYREPRHAYLRKWLLLSDPDDFSAGPKGYLKASLCVLGPGDEAPLERKDPSEDKEDIESNLLRPTGMALRGAHFCLKVFRAEDLPQMDDAVVDSVKQIFGFDSNKKNLVDPFVEVSFAGKMLCSKILEKMANPQWNQSITLPVMFPSMSEKMRIRVIDWDRLTHNDIVATTYLNMSKISAPGGEIAEEPAGVVKPPPATDLDDHLGFLPTFGPCYVNLYGSPREFTGFPDPYAELNTGKGEGVAYRGRLLVSLETKLVEQGEQKVEDLAADDILRVEKYLRRRKYSLFAAFYSACMLQDVDDAIQFEVSIGNYGNKFDTTCLPLASTTQYSRAVFDGCHYYYLPWGNVKPVVVLSSYWEDISHRVDTQNQLLRIADRLEAGLEQVHLALKARCSTEDVDSLVAQLMDELIADCSQPLCNVQETPSATHLDQYLYRLRTRHLSQISEAALALKLGHSELPAALEQAEDWLLRLRALAEEPQNSLPDVVIWMLQGDKRVAYQRVPAHEVLFSRRGANYCGKNCGKLQTIFLKYPMEGVPGARMPVQIRVKLWFGLSVDEKEFNQFAEGKLSVFAETYENQTKLALVGNWGTTGLTYPKFSDVTGKIKLPKDSFRPSAGWAWAGEWFVCPEKTLLHDTDAGHLSFVEEVFENQTRLPGGQWIYMSDNYTDVNGEKVLPKDDIECPLGWKWEDEEWSTDLNRAVDEQGWEYSITIPPERKPRHWVPAEKMYYTHRRRRWVRLRRRDLSQMEALKRHRQAEAEGEGWEYASLFGWKFHLEYRKTDAFRRRRWRRRMEPLEKTGPAAVFALEGALGGVVDDRSEDSVSVSTLSFGVNRPTISCIFDYGNRYHLRCYMYQARDLPAMDKDSFSDPYAIVSFLHQSQKTVVVKNTLNPTWDQTLIFYEIEIFGEPPSIAEQPPSIVVELYDHDTYGADEFMGRCICQPTLERMPRLTWFPLTRGSQPAGELLASFELIQREKPAIYHIPGFEVQDTSGILEESEDTDLPYPPPQREANIYMVPQNIKPALQRTAIEILAWGLRNMKSYHLASVSSPSLVVECGGQTVQSCVIRNLQKNPNFDVCTLFMEVMLPREELYCPPIVVKVIDNCQFGRRPVVGQCTICSLESFLCDPYSEESPSPQGGPDDVSLLSPGEDVLIDIDDKEPLIPMQLADGLSGSAPTNMASSPSSPHEEEFIDWWSKFFASIGEREKCGSYLEKDFDTLKVYDTQLENVEAFEGLSDFCNTFKLYRGKTQEEMEDPSVVGEFKGLFKIYPLPEDPAIPMPPRQFHQLAAQGPQECLVRIYIIRAFGLQPKDPNGKCDPYIKISIGKKSVSDQDNYIPCTLEPVFGKMFELTCTLPLEKDLKITLYDYDLLSKDEMIGETVIDLENRLLSKFGARCGLPQTYCVSGPNQWRDQLRPSQLLHLFCQQQRVKAPVYQTDRVVFGNKEYTIEEIEAGRVLNPHLGPVEERLALHVLQQQGLVPEHVESRPLYSPLQPDIEQGKLQMWIDLFPKALGRPGPPFNITPRRARRFFLRCIIWNTKDVILDDLSITGEKMSDIYVKGWMVGFEEHKQKTDVHYRSLGGEGNFNWRFIFPFDYLLAEQVCTVSKKDAFWKLDKTESKIPARVVFQIWDNDKFSFDDFLGSLQLDLNRMPKPAKTAEKCSLDQLDDTFHPEWFVSLFEQKTVKGWWPCVAEEGEKKKLAGKLEMTLEIVAESEHEERPAGQGRDEPNMNPKLEDPRRPDTSFLWFTSPYKTMKFILWRRFRCAIILFIILFILLLFLGIFVYAFPNYAAMKLVKPFS</sequence>
<feature type="domain" description="C2" evidence="21">
    <location>
        <begin position="2103"/>
        <end position="2251"/>
    </location>
</feature>
<dbReference type="SMART" id="SM01200">
    <property type="entry name" value="FerA"/>
    <property type="match status" value="1"/>
</dbReference>
<dbReference type="CDD" id="cd08374">
    <property type="entry name" value="C2F_Ferlin"/>
    <property type="match status" value="1"/>
</dbReference>
<evidence type="ECO:0000256" key="13">
    <source>
        <dbReference type="ARBA" id="ARBA00023136"/>
    </source>
</evidence>
<reference evidence="22" key="2">
    <citation type="submission" date="2025-08" db="UniProtKB">
        <authorList>
            <consortium name="Ensembl"/>
        </authorList>
    </citation>
    <scope>IDENTIFICATION</scope>
    <source>
        <strain evidence="22">Thoroughbred</strain>
    </source>
</reference>
<keyword evidence="5" id="KW-0597">Phosphoprotein</keyword>
<dbReference type="InterPro" id="IPR032362">
    <property type="entry name" value="Ferlin_C"/>
</dbReference>
<dbReference type="PROSITE" id="PS50004">
    <property type="entry name" value="C2"/>
    <property type="match status" value="7"/>
</dbReference>
<evidence type="ECO:0000259" key="21">
    <source>
        <dbReference type="PROSITE" id="PS50004"/>
    </source>
</evidence>
<dbReference type="GO" id="GO:0002281">
    <property type="term" value="P:macrophage activation involved in immune response"/>
    <property type="evidence" value="ECO:0007669"/>
    <property type="project" value="Ensembl"/>
</dbReference>
<evidence type="ECO:0000256" key="18">
    <source>
        <dbReference type="ARBA" id="ARBA00079079"/>
    </source>
</evidence>
<dbReference type="GO" id="GO:0005769">
    <property type="term" value="C:early endosome"/>
    <property type="evidence" value="ECO:0007669"/>
    <property type="project" value="Ensembl"/>
</dbReference>
<dbReference type="InterPro" id="IPR037724">
    <property type="entry name" value="C2E_Ferlin"/>
</dbReference>
<dbReference type="FunFam" id="2.60.40.150:FF:000021">
    <property type="entry name" value="dysferlin isoform X2"/>
    <property type="match status" value="1"/>
</dbReference>
<dbReference type="SMART" id="SM01202">
    <property type="entry name" value="FerI"/>
    <property type="match status" value="1"/>
</dbReference>
<evidence type="ECO:0000313" key="23">
    <source>
        <dbReference type="Proteomes" id="UP000002281"/>
    </source>
</evidence>
<dbReference type="InterPro" id="IPR037726">
    <property type="entry name" value="C2A_Ferlin"/>
</dbReference>
<reference evidence="22" key="3">
    <citation type="submission" date="2025-09" db="UniProtKB">
        <authorList>
            <consortium name="Ensembl"/>
        </authorList>
    </citation>
    <scope>IDENTIFICATION</scope>
    <source>
        <strain evidence="22">Thoroughbred</strain>
    </source>
</reference>
<dbReference type="GO" id="GO:0061025">
    <property type="term" value="P:membrane fusion"/>
    <property type="evidence" value="ECO:0000318"/>
    <property type="project" value="GO_Central"/>
</dbReference>
<dbReference type="InterPro" id="IPR000008">
    <property type="entry name" value="C2_dom"/>
</dbReference>
<feature type="domain" description="C2" evidence="21">
    <location>
        <begin position="1869"/>
        <end position="1987"/>
    </location>
</feature>
<evidence type="ECO:0000256" key="5">
    <source>
        <dbReference type="ARBA" id="ARBA00022553"/>
    </source>
</evidence>
<comment type="function">
    <text evidence="15">Key calcium ion sensor involved in the Ca(2+)-triggered synaptic vesicle-plasma membrane fusion. Plays a role in the sarcolemma repair mechanism of both skeletal muscle and cardiomyocytes that permits rapid resealing of membranes disrupted by mechanical stress.</text>
</comment>
<dbReference type="CDD" id="cd08373">
    <property type="entry name" value="C2A_Ferlin"/>
    <property type="match status" value="1"/>
</dbReference>
<evidence type="ECO:0000256" key="4">
    <source>
        <dbReference type="ARBA" id="ARBA00022475"/>
    </source>
</evidence>
<feature type="region of interest" description="Disordered" evidence="19">
    <location>
        <begin position="149"/>
        <end position="215"/>
    </location>
</feature>
<feature type="domain" description="C2" evidence="21">
    <location>
        <begin position="490"/>
        <end position="608"/>
    </location>
</feature>
<feature type="transmembrane region" description="Helical" evidence="20">
    <location>
        <begin position="2354"/>
        <end position="2375"/>
    </location>
</feature>
<dbReference type="InterPro" id="IPR037721">
    <property type="entry name" value="Ferlin"/>
</dbReference>
<feature type="domain" description="C2" evidence="21">
    <location>
        <begin position="1597"/>
        <end position="1725"/>
    </location>
</feature>
<dbReference type="InterPro" id="IPR037722">
    <property type="entry name" value="C2C_Ferlin"/>
</dbReference>
<dbReference type="Gene3D" id="2.60.40.150">
    <property type="entry name" value="C2 domain"/>
    <property type="match status" value="6"/>
</dbReference>
<evidence type="ECO:0000256" key="11">
    <source>
        <dbReference type="ARBA" id="ARBA00022989"/>
    </source>
</evidence>
<dbReference type="GO" id="GO:0031410">
    <property type="term" value="C:cytoplasmic vesicle"/>
    <property type="evidence" value="ECO:0000318"/>
    <property type="project" value="GO_Central"/>
</dbReference>
<feature type="domain" description="C2" evidence="21">
    <location>
        <begin position="1423"/>
        <end position="1549"/>
    </location>
</feature>
<keyword evidence="23" id="KW-1185">Reference proteome</keyword>
<dbReference type="GO" id="GO:0002280">
    <property type="term" value="P:monocyte activation involved in immune response"/>
    <property type="evidence" value="ECO:0007669"/>
    <property type="project" value="Ensembl"/>
</dbReference>
<keyword evidence="7" id="KW-0479">Metal-binding</keyword>
<comment type="similarity">
    <text evidence="3">Belongs to the ferlin family.</text>
</comment>
<dbReference type="SMART" id="SM00693">
    <property type="entry name" value="DysFN"/>
    <property type="match status" value="2"/>
</dbReference>
<dbReference type="CDD" id="cd04037">
    <property type="entry name" value="C2E_Ferlin"/>
    <property type="match status" value="1"/>
</dbReference>
<dbReference type="InterPro" id="IPR012968">
    <property type="entry name" value="FerIin_dom"/>
</dbReference>
<dbReference type="InterPro" id="IPR055072">
    <property type="entry name" value="Ferlin_DSRM"/>
</dbReference>
<dbReference type="GO" id="GO:0005509">
    <property type="term" value="F:calcium ion binding"/>
    <property type="evidence" value="ECO:0007669"/>
    <property type="project" value="Ensembl"/>
</dbReference>
<keyword evidence="14" id="KW-0968">Cytoplasmic vesicle</keyword>
<keyword evidence="13 20" id="KW-0472">Membrane</keyword>
<feature type="domain" description="C2" evidence="21">
    <location>
        <begin position="647"/>
        <end position="783"/>
    </location>
</feature>
<feature type="compositionally biased region" description="Gly residues" evidence="19">
    <location>
        <begin position="34"/>
        <end position="43"/>
    </location>
</feature>
<dbReference type="CDD" id="cd04017">
    <property type="entry name" value="C2D_Ferlin"/>
    <property type="match status" value="1"/>
</dbReference>
<organism evidence="22 23">
    <name type="scientific">Equus caballus</name>
    <name type="common">Horse</name>
    <dbReference type="NCBI Taxonomy" id="9796"/>
    <lineage>
        <taxon>Eukaryota</taxon>
        <taxon>Metazoa</taxon>
        <taxon>Chordata</taxon>
        <taxon>Craniata</taxon>
        <taxon>Vertebrata</taxon>
        <taxon>Euteleostomi</taxon>
        <taxon>Mammalia</taxon>
        <taxon>Eutheria</taxon>
        <taxon>Laurasiatheria</taxon>
        <taxon>Perissodactyla</taxon>
        <taxon>Equidae</taxon>
        <taxon>Equus</taxon>
    </lineage>
</organism>
<evidence type="ECO:0000256" key="3">
    <source>
        <dbReference type="ARBA" id="ARBA00007561"/>
    </source>
</evidence>
<dbReference type="Pfam" id="PF08150">
    <property type="entry name" value="FerB"/>
    <property type="match status" value="1"/>
</dbReference>
<keyword evidence="11 20" id="KW-1133">Transmembrane helix</keyword>
<dbReference type="InterPro" id="IPR012560">
    <property type="entry name" value="Ferlin_A-domain"/>
</dbReference>
<evidence type="ECO:0000256" key="6">
    <source>
        <dbReference type="ARBA" id="ARBA00022692"/>
    </source>
</evidence>
<dbReference type="PANTHER" id="PTHR12546:SF44">
    <property type="entry name" value="DYSFERLIN"/>
    <property type="match status" value="1"/>
</dbReference>
<feature type="region of interest" description="Disordered" evidence="19">
    <location>
        <begin position="2303"/>
        <end position="2325"/>
    </location>
</feature>
<accession>A0A9L0R8C2</accession>
<dbReference type="CDD" id="cd04011">
    <property type="entry name" value="C2B_Ferlin"/>
    <property type="match status" value="1"/>
</dbReference>
<dbReference type="SMART" id="SM01201">
    <property type="entry name" value="FerB"/>
    <property type="match status" value="1"/>
</dbReference>
<keyword evidence="8" id="KW-0677">Repeat</keyword>
<dbReference type="SUPFAM" id="SSF49562">
    <property type="entry name" value="C2 domain (Calcium/lipid-binding domain, CaLB)"/>
    <property type="match status" value="7"/>
</dbReference>
<dbReference type="InterPro" id="IPR012561">
    <property type="entry name" value="Ferlin_B-domain"/>
</dbReference>
<dbReference type="Ensembl" id="ENSECAT00000097888.1">
    <property type="protein sequence ID" value="ENSECAP00000058720.1"/>
    <property type="gene ID" value="ENSECAG00000006772.4"/>
</dbReference>